<reference evidence="1 2" key="1">
    <citation type="submission" date="2020-11" db="EMBL/GenBank/DDBJ databases">
        <title>Kefir isolates.</title>
        <authorList>
            <person name="Marcisauskas S."/>
            <person name="Kim Y."/>
            <person name="Blasche S."/>
        </authorList>
    </citation>
    <scope>NUCLEOTIDE SEQUENCE [LARGE SCALE GENOMIC DNA]</scope>
    <source>
        <strain evidence="1 2">OG2</strain>
    </source>
</reference>
<dbReference type="Proteomes" id="UP000750334">
    <property type="component" value="Unassembled WGS sequence"/>
</dbReference>
<protein>
    <submittedName>
        <fullName evidence="1">ATP synthase F0 subcomplex subunit H atp14</fullName>
    </submittedName>
</protein>
<evidence type="ECO:0000313" key="2">
    <source>
        <dbReference type="Proteomes" id="UP000750334"/>
    </source>
</evidence>
<dbReference type="OrthoDB" id="274752at2759"/>
<dbReference type="GO" id="GO:0046933">
    <property type="term" value="F:proton-transporting ATP synthase activity, rotational mechanism"/>
    <property type="evidence" value="ECO:0007669"/>
    <property type="project" value="TreeGrafter"/>
</dbReference>
<dbReference type="InterPro" id="IPR019711">
    <property type="entry name" value="ATP_synth_F0_suH"/>
</dbReference>
<keyword evidence="2" id="KW-1185">Reference proteome</keyword>
<accession>A0A9P7BBP6</accession>
<dbReference type="EMBL" id="PUHR01000056">
    <property type="protein sequence ID" value="KAG0668838.1"/>
    <property type="molecule type" value="Genomic_DNA"/>
</dbReference>
<gene>
    <name evidence="1" type="primary">ATP14</name>
    <name evidence="1" type="ORF">C6P45_004321</name>
</gene>
<organism evidence="1 2">
    <name type="scientific">Maudiozyma exigua</name>
    <name type="common">Yeast</name>
    <name type="synonym">Kazachstania exigua</name>
    <dbReference type="NCBI Taxonomy" id="34358"/>
    <lineage>
        <taxon>Eukaryota</taxon>
        <taxon>Fungi</taxon>
        <taxon>Dikarya</taxon>
        <taxon>Ascomycota</taxon>
        <taxon>Saccharomycotina</taxon>
        <taxon>Saccharomycetes</taxon>
        <taxon>Saccharomycetales</taxon>
        <taxon>Saccharomycetaceae</taxon>
        <taxon>Maudiozyma</taxon>
    </lineage>
</organism>
<dbReference type="PANTHER" id="PTHR28207:SF1">
    <property type="entry name" value="ATP SYNTHASE SUBUNIT H, MITOCHONDRIAL"/>
    <property type="match status" value="1"/>
</dbReference>
<sequence length="132" mass="14645">MLAVKKASLSVLTKSVRLCRVTPVAIRSFSITTTKNDLLQDLYLKELKNTKFDMASLQSPESIAENVISFSAPVKPKLPTLEASQKDNLQDYINENVETTLDTAADAAAVEQDVAQDEDWLVIEDEPEEAHH</sequence>
<dbReference type="PANTHER" id="PTHR28207">
    <property type="entry name" value="ATP SYNTHASE SUBUNIT H, MITOCHONDRIAL"/>
    <property type="match status" value="1"/>
</dbReference>
<evidence type="ECO:0000313" key="1">
    <source>
        <dbReference type="EMBL" id="KAG0668838.1"/>
    </source>
</evidence>
<comment type="caution">
    <text evidence="1">The sequence shown here is derived from an EMBL/GenBank/DDBJ whole genome shotgun (WGS) entry which is preliminary data.</text>
</comment>
<name>A0A9P7BBP6_MAUEX</name>
<dbReference type="AlphaFoldDB" id="A0A9P7BBP6"/>
<dbReference type="Pfam" id="PF10775">
    <property type="entry name" value="ATP_sub_h"/>
    <property type="match status" value="1"/>
</dbReference>
<proteinExistence type="predicted"/>